<reference evidence="2 3" key="1">
    <citation type="journal article" date="2018" name="Microbiome">
        <title>Fine metagenomic profile of the Mediterranean stratified and mixed water columns revealed by assembly and recruitment.</title>
        <authorList>
            <person name="Haro-Moreno J.M."/>
            <person name="Lopez-Perez M."/>
            <person name="De La Torre J.R."/>
            <person name="Picazo A."/>
            <person name="Camacho A."/>
            <person name="Rodriguez-Valera F."/>
        </authorList>
    </citation>
    <scope>NUCLEOTIDE SEQUENCE [LARGE SCALE GENOMIC DNA]</scope>
    <source>
        <strain evidence="2">MED-G57</strain>
    </source>
</reference>
<gene>
    <name evidence="2" type="ORF">DBW71_06480</name>
</gene>
<comment type="caution">
    <text evidence="2">The sequence shown here is derived from an EMBL/GenBank/DDBJ whole genome shotgun (WGS) entry which is preliminary data.</text>
</comment>
<protein>
    <recommendedName>
        <fullName evidence="1">DNA polymerase helix-hairpin-helix motif domain-containing protein</fullName>
    </recommendedName>
</protein>
<dbReference type="Proteomes" id="UP000253570">
    <property type="component" value="Unassembled WGS sequence"/>
</dbReference>
<feature type="domain" description="DNA polymerase helix-hairpin-helix motif" evidence="1">
    <location>
        <begin position="89"/>
        <end position="176"/>
    </location>
</feature>
<dbReference type="CDD" id="cd04485">
    <property type="entry name" value="DnaE_OBF"/>
    <property type="match status" value="1"/>
</dbReference>
<dbReference type="PANTHER" id="PTHR32294:SF0">
    <property type="entry name" value="DNA POLYMERASE III SUBUNIT ALPHA"/>
    <property type="match status" value="1"/>
</dbReference>
<dbReference type="EMBL" id="QOQD01000024">
    <property type="protein sequence ID" value="RCL71620.1"/>
    <property type="molecule type" value="Genomic_DNA"/>
</dbReference>
<accession>A0A368DIE8</accession>
<dbReference type="InterPro" id="IPR004805">
    <property type="entry name" value="DnaE2/DnaE/PolC"/>
</dbReference>
<dbReference type="Pfam" id="PF14579">
    <property type="entry name" value="HHH_6"/>
    <property type="match status" value="1"/>
</dbReference>
<dbReference type="GO" id="GO:0006260">
    <property type="term" value="P:DNA replication"/>
    <property type="evidence" value="ECO:0007669"/>
    <property type="project" value="InterPro"/>
</dbReference>
<evidence type="ECO:0000259" key="1">
    <source>
        <dbReference type="Pfam" id="PF14579"/>
    </source>
</evidence>
<organism evidence="2 3">
    <name type="scientific">PS1 clade bacterium</name>
    <dbReference type="NCBI Taxonomy" id="2175152"/>
    <lineage>
        <taxon>Bacteria</taxon>
        <taxon>Pseudomonadati</taxon>
        <taxon>Pseudomonadota</taxon>
        <taxon>Alphaproteobacteria</taxon>
        <taxon>PS1 clade</taxon>
    </lineage>
</organism>
<dbReference type="GO" id="GO:0008408">
    <property type="term" value="F:3'-5' exonuclease activity"/>
    <property type="evidence" value="ECO:0007669"/>
    <property type="project" value="InterPro"/>
</dbReference>
<evidence type="ECO:0000313" key="2">
    <source>
        <dbReference type="EMBL" id="RCL71620.1"/>
    </source>
</evidence>
<sequence>MDAQRDKFIAGANSNGVDKVKAELIFDLVDKFAGYGFNKAHSAAYALISFQTAFLKANHPLAFMSALLTLDVGNIDKVSNIISEIKRMNIKILPPSINSSGHDFRIEGESIRFSLASIKNVGSQAVANISHEREKNGVFKSIKDFITRVNAHFVNKRAFEGLIMAGAFDEIEINRALLFNNVDLLLMESNRIRRKNIEGQIDIFSEHEEENQEIRLPNTKEWSEIEKLKGEFEFLGAYLSGHPMEKYSNDMINHKVSTYTEFIHNIKTKKYKQARLAGVIQNRVNRRGKTGRMYSFIKLSDISQEFETMFFSDMIDKYNDLIFTGNVIIIKVDADIQADAVRLRVTEVIQANINEKFLMNGSHEISSQSTDEPFEVDKPEVNLIKNEYSDEYTIKLANIDTLDDIAKRLKSGRGTDIVNLIFYDTNLKKDIKLGIGDSFNFDSELKTYLQSLPGVELFNKQP</sequence>
<evidence type="ECO:0000313" key="3">
    <source>
        <dbReference type="Proteomes" id="UP000253570"/>
    </source>
</evidence>
<dbReference type="InterPro" id="IPR029460">
    <property type="entry name" value="DNAPol_HHH"/>
</dbReference>
<proteinExistence type="predicted"/>
<name>A0A368DIE8_9PROT</name>
<dbReference type="Gene3D" id="1.10.150.870">
    <property type="match status" value="1"/>
</dbReference>
<dbReference type="AlphaFoldDB" id="A0A368DIE8"/>
<dbReference type="PANTHER" id="PTHR32294">
    <property type="entry name" value="DNA POLYMERASE III SUBUNIT ALPHA"/>
    <property type="match status" value="1"/>
</dbReference>